<gene>
    <name evidence="2" type="ORF">Strain138_002375</name>
    <name evidence="3" type="ORF">Strain318_002374</name>
</gene>
<dbReference type="RefSeq" id="WP_367885923.1">
    <property type="nucleotide sequence ID" value="NZ_CP130612.1"/>
</dbReference>
<dbReference type="InterPro" id="IPR027417">
    <property type="entry name" value="P-loop_NTPase"/>
</dbReference>
<dbReference type="GO" id="GO:0005524">
    <property type="term" value="F:ATP binding"/>
    <property type="evidence" value="ECO:0007669"/>
    <property type="project" value="UniProtKB-KW"/>
</dbReference>
<evidence type="ECO:0000313" key="3">
    <source>
        <dbReference type="EMBL" id="WKW15967.1"/>
    </source>
</evidence>
<dbReference type="Pfam" id="PF13521">
    <property type="entry name" value="AAA_28"/>
    <property type="match status" value="1"/>
</dbReference>
<evidence type="ECO:0000259" key="1">
    <source>
        <dbReference type="Pfam" id="PF13521"/>
    </source>
</evidence>
<dbReference type="Proteomes" id="UP001229955">
    <property type="component" value="Chromosome"/>
</dbReference>
<proteinExistence type="predicted"/>
<dbReference type="InterPro" id="IPR038727">
    <property type="entry name" value="NadR/Ttd14_AAA_dom"/>
</dbReference>
<dbReference type="PANTHER" id="PTHR37512:SF1">
    <property type="entry name" value="NADR_TTD14 AAA DOMAIN-CONTAINING PROTEIN"/>
    <property type="match status" value="1"/>
</dbReference>
<protein>
    <submittedName>
        <fullName evidence="3">ATP-binding protein</fullName>
    </submittedName>
</protein>
<feature type="domain" description="NadR/Ttd14 AAA" evidence="1">
    <location>
        <begin position="9"/>
        <end position="161"/>
    </location>
</feature>
<dbReference type="AlphaFoldDB" id="A0AA49K1D6"/>
<organism evidence="3 4">
    <name type="scientific">Pseudogemmatithrix spongiicola</name>
    <dbReference type="NCBI Taxonomy" id="3062599"/>
    <lineage>
        <taxon>Bacteria</taxon>
        <taxon>Pseudomonadati</taxon>
        <taxon>Gemmatimonadota</taxon>
        <taxon>Gemmatimonadia</taxon>
        <taxon>Gemmatimonadales</taxon>
        <taxon>Gemmatimonadaceae</taxon>
        <taxon>Pseudogemmatithrix</taxon>
    </lineage>
</organism>
<dbReference type="Gene3D" id="3.40.50.300">
    <property type="entry name" value="P-loop containing nucleotide triphosphate hydrolases"/>
    <property type="match status" value="1"/>
</dbReference>
<dbReference type="EMBL" id="CP130613">
    <property type="protein sequence ID" value="WKW15967.1"/>
    <property type="molecule type" value="Genomic_DNA"/>
</dbReference>
<dbReference type="EMBL" id="CP130612">
    <property type="protein sequence ID" value="WKW13061.1"/>
    <property type="molecule type" value="Genomic_DNA"/>
</dbReference>
<keyword evidence="3" id="KW-0067">ATP-binding</keyword>
<dbReference type="InterPro" id="IPR052735">
    <property type="entry name" value="NAD_biosynth-regulator"/>
</dbReference>
<accession>A0AA49Q5R2</accession>
<dbReference type="KEGG" id="pspc:Strain318_002374"/>
<evidence type="ECO:0000313" key="2">
    <source>
        <dbReference type="EMBL" id="WKW13061.1"/>
    </source>
</evidence>
<dbReference type="SUPFAM" id="SSF52540">
    <property type="entry name" value="P-loop containing nucleoside triphosphate hydrolases"/>
    <property type="match status" value="1"/>
</dbReference>
<keyword evidence="3" id="KW-0547">Nucleotide-binding</keyword>
<name>A0AA49K1D6_9BACT</name>
<accession>A0AA49K1D6</accession>
<sequence>MAHGGTQHVTIIGPESSGKTTLAAALAAQFGAPWVPEAARRFVETDPTPLSAATVEPIARLAMALDDAARAADPPLLFHDTDLVSTVVYARHYYGSCPPWIVAEAQRRRAQLYLLCLPDLPWEADGVRDQPHARAELFATFREQLDAMEAAYTVIGGSGPAREAAAAAAVRRRLVTA</sequence>
<reference evidence="3" key="1">
    <citation type="submission" date="2023-07" db="EMBL/GenBank/DDBJ databases">
        <authorList>
            <person name="Haufschild T."/>
            <person name="Kallscheuer N."/>
            <person name="Hammer J."/>
            <person name="Kohn T."/>
            <person name="Kabuu M."/>
            <person name="Jogler M."/>
            <person name="Wohfarth N."/>
            <person name="Heuer A."/>
            <person name="Rohde M."/>
            <person name="van Teeseling M.C.F."/>
            <person name="Jogler C."/>
        </authorList>
    </citation>
    <scope>NUCLEOTIDE SEQUENCE</scope>
    <source>
        <strain evidence="2">Strain 138</strain>
        <strain evidence="3">Strain 318</strain>
    </source>
</reference>
<dbReference type="PANTHER" id="PTHR37512">
    <property type="entry name" value="TRIFUNCTIONAL NAD BIOSYNTHESIS/REGULATOR PROTEIN NADR"/>
    <property type="match status" value="1"/>
</dbReference>
<evidence type="ECO:0000313" key="4">
    <source>
        <dbReference type="Proteomes" id="UP001229955"/>
    </source>
</evidence>
<keyword evidence="4" id="KW-1185">Reference proteome</keyword>